<dbReference type="AlphaFoldDB" id="A0A8X6M3P2"/>
<dbReference type="EMBL" id="BMAO01019369">
    <property type="protein sequence ID" value="GFR30159.1"/>
    <property type="molecule type" value="Genomic_DNA"/>
</dbReference>
<feature type="region of interest" description="Disordered" evidence="1">
    <location>
        <begin position="29"/>
        <end position="167"/>
    </location>
</feature>
<protein>
    <submittedName>
        <fullName evidence="2">Uncharacterized protein</fullName>
    </submittedName>
</protein>
<evidence type="ECO:0000313" key="3">
    <source>
        <dbReference type="Proteomes" id="UP000887116"/>
    </source>
</evidence>
<comment type="caution">
    <text evidence="2">The sequence shown here is derived from an EMBL/GenBank/DDBJ whole genome shotgun (WGS) entry which is preliminary data.</text>
</comment>
<accession>A0A8X6M3P2</accession>
<organism evidence="2 3">
    <name type="scientific">Trichonephila clavata</name>
    <name type="common">Joro spider</name>
    <name type="synonym">Nephila clavata</name>
    <dbReference type="NCBI Taxonomy" id="2740835"/>
    <lineage>
        <taxon>Eukaryota</taxon>
        <taxon>Metazoa</taxon>
        <taxon>Ecdysozoa</taxon>
        <taxon>Arthropoda</taxon>
        <taxon>Chelicerata</taxon>
        <taxon>Arachnida</taxon>
        <taxon>Araneae</taxon>
        <taxon>Araneomorphae</taxon>
        <taxon>Entelegynae</taxon>
        <taxon>Araneoidea</taxon>
        <taxon>Nephilidae</taxon>
        <taxon>Trichonephila</taxon>
    </lineage>
</organism>
<proteinExistence type="predicted"/>
<feature type="compositionally biased region" description="Basic and acidic residues" evidence="1">
    <location>
        <begin position="129"/>
        <end position="153"/>
    </location>
</feature>
<name>A0A8X6M3P2_TRICU</name>
<sequence>MIILNILKDLILINIQWQKPLQRSYDESNSRSSIIHSTPLPSFVTDSTEINDSYDSTEMNDSHDSTEMNDSHDSTEMNDSRDSTEMSDSRDSTERSDSRDSTERSDSRDSTEISDSRDSTEMSDSTEISDSRDSTEISDSRDSTEINDSRDSTEISDSYEDSTECVQVDQSNTARANYLEVVLKDLSDNLQDNCASNNAFVDLGILNRELVLHTTVKDFCSHQVVRNILSKLCLEDDSLPLFYLQEKYPEINGDFEIFLNCTVLSLVKKYAQDTIFDMFPRIEKLETEKISTNEIFQYFYERCNDNEVFYVSKFLCGDQLLTLAAVISRLNLIGLMLIYDDFNKGNKHWRDTFSHYNV</sequence>
<feature type="compositionally biased region" description="Polar residues" evidence="1">
    <location>
        <begin position="30"/>
        <end position="59"/>
    </location>
</feature>
<evidence type="ECO:0000256" key="1">
    <source>
        <dbReference type="SAM" id="MobiDB-lite"/>
    </source>
</evidence>
<feature type="compositionally biased region" description="Basic and acidic residues" evidence="1">
    <location>
        <begin position="60"/>
        <end position="120"/>
    </location>
</feature>
<reference evidence="2" key="1">
    <citation type="submission" date="2020-07" db="EMBL/GenBank/DDBJ databases">
        <title>Multicomponent nature underlies the extraordinary mechanical properties of spider dragline silk.</title>
        <authorList>
            <person name="Kono N."/>
            <person name="Nakamura H."/>
            <person name="Mori M."/>
            <person name="Yoshida Y."/>
            <person name="Ohtoshi R."/>
            <person name="Malay A.D."/>
            <person name="Moran D.A.P."/>
            <person name="Tomita M."/>
            <person name="Numata K."/>
            <person name="Arakawa K."/>
        </authorList>
    </citation>
    <scope>NUCLEOTIDE SEQUENCE</scope>
</reference>
<gene>
    <name evidence="2" type="primary">NCL1_61381</name>
    <name evidence="2" type="ORF">TNCT_316401</name>
</gene>
<keyword evidence="3" id="KW-1185">Reference proteome</keyword>
<dbReference type="Proteomes" id="UP000887116">
    <property type="component" value="Unassembled WGS sequence"/>
</dbReference>
<evidence type="ECO:0000313" key="2">
    <source>
        <dbReference type="EMBL" id="GFR30159.1"/>
    </source>
</evidence>